<organism evidence="2 3">
    <name type="scientific">Rathayibacter oskolensis</name>
    <dbReference type="NCBI Taxonomy" id="1891671"/>
    <lineage>
        <taxon>Bacteria</taxon>
        <taxon>Bacillati</taxon>
        <taxon>Actinomycetota</taxon>
        <taxon>Actinomycetes</taxon>
        <taxon>Micrococcales</taxon>
        <taxon>Microbacteriaceae</taxon>
        <taxon>Rathayibacter</taxon>
    </lineage>
</organism>
<dbReference type="InterPro" id="IPR051908">
    <property type="entry name" value="Ribosomal_N-acetyltransferase"/>
</dbReference>
<dbReference type="Pfam" id="PF13302">
    <property type="entry name" value="Acetyltransf_3"/>
    <property type="match status" value="1"/>
</dbReference>
<proteinExistence type="predicted"/>
<dbReference type="InterPro" id="IPR016181">
    <property type="entry name" value="Acyl_CoA_acyltransferase"/>
</dbReference>
<feature type="domain" description="N-acetyltransferase" evidence="1">
    <location>
        <begin position="28"/>
        <end position="189"/>
    </location>
</feature>
<reference evidence="3" key="1">
    <citation type="submission" date="2017-04" db="EMBL/GenBank/DDBJ databases">
        <authorList>
            <person name="Varghese N."/>
            <person name="Submissions S."/>
        </authorList>
    </citation>
    <scope>NUCLEOTIDE SEQUENCE [LARGE SCALE GENOMIC DNA]</scope>
    <source>
        <strain evidence="3">VKM Ac-2121</strain>
    </source>
</reference>
<dbReference type="SUPFAM" id="SSF55729">
    <property type="entry name" value="Acyl-CoA N-acyltransferases (Nat)"/>
    <property type="match status" value="1"/>
</dbReference>
<dbReference type="EMBL" id="FXBM01000001">
    <property type="protein sequence ID" value="SMH39076.1"/>
    <property type="molecule type" value="Genomic_DNA"/>
</dbReference>
<dbReference type="PANTHER" id="PTHR43441:SF11">
    <property type="entry name" value="RIBOSOMAL-PROTEIN-SERINE ACETYLTRANSFERASE"/>
    <property type="match status" value="1"/>
</dbReference>
<dbReference type="GO" id="GO:0008999">
    <property type="term" value="F:protein-N-terminal-alanine acetyltransferase activity"/>
    <property type="evidence" value="ECO:0007669"/>
    <property type="project" value="TreeGrafter"/>
</dbReference>
<dbReference type="STRING" id="1891671.SAMN06295885_1586"/>
<evidence type="ECO:0000313" key="2">
    <source>
        <dbReference type="EMBL" id="SMH39076.1"/>
    </source>
</evidence>
<dbReference type="GO" id="GO:1990189">
    <property type="term" value="F:protein N-terminal-serine acetyltransferase activity"/>
    <property type="evidence" value="ECO:0007669"/>
    <property type="project" value="TreeGrafter"/>
</dbReference>
<dbReference type="OrthoDB" id="3466127at2"/>
<sequence>MSDPSSVWPLFSLVLRTPRLELHPVRDDDLPALAAAASAGIHEPGRSPFPSPWAEAPPERLPADLARYHWSLRAATTADSWRIAFAILEDGAVIGCQDLVADRFAATRTVSSGSWLTRGAQGRGLGREMRAAVLVFAFDHLGAEVAESSALEWNTASIGVSTALGYRPNGTQRTVGADGAAVEETRFRLSAADFRRPDWSLEVEGVEAARAALEPPAPV</sequence>
<dbReference type="PROSITE" id="PS51186">
    <property type="entry name" value="GNAT"/>
    <property type="match status" value="1"/>
</dbReference>
<gene>
    <name evidence="2" type="ORF">SAMN06295885_1586</name>
</gene>
<dbReference type="Gene3D" id="3.40.630.30">
    <property type="match status" value="1"/>
</dbReference>
<dbReference type="Proteomes" id="UP000193711">
    <property type="component" value="Unassembled WGS sequence"/>
</dbReference>
<dbReference type="GO" id="GO:0005737">
    <property type="term" value="C:cytoplasm"/>
    <property type="evidence" value="ECO:0007669"/>
    <property type="project" value="TreeGrafter"/>
</dbReference>
<dbReference type="PANTHER" id="PTHR43441">
    <property type="entry name" value="RIBOSOMAL-PROTEIN-SERINE ACETYLTRANSFERASE"/>
    <property type="match status" value="1"/>
</dbReference>
<name>A0A1X7NMB3_9MICO</name>
<dbReference type="AlphaFoldDB" id="A0A1X7NMB3"/>
<dbReference type="InterPro" id="IPR000182">
    <property type="entry name" value="GNAT_dom"/>
</dbReference>
<evidence type="ECO:0000259" key="1">
    <source>
        <dbReference type="PROSITE" id="PS51186"/>
    </source>
</evidence>
<dbReference type="RefSeq" id="WP_085475941.1">
    <property type="nucleotide sequence ID" value="NZ_FXBM01000001.1"/>
</dbReference>
<evidence type="ECO:0000313" key="3">
    <source>
        <dbReference type="Proteomes" id="UP000193711"/>
    </source>
</evidence>
<keyword evidence="2" id="KW-0808">Transferase</keyword>
<keyword evidence="3" id="KW-1185">Reference proteome</keyword>
<accession>A0A1X7NMB3</accession>
<protein>
    <submittedName>
        <fullName evidence="2">Protein N-acetyltransferase, RimJ/RimL family</fullName>
    </submittedName>
</protein>